<evidence type="ECO:0000256" key="1">
    <source>
        <dbReference type="ARBA" id="ARBA00007905"/>
    </source>
</evidence>
<evidence type="ECO:0000313" key="5">
    <source>
        <dbReference type="EMBL" id="KAK5971142.1"/>
    </source>
</evidence>
<gene>
    <name evidence="5" type="ORF">GCK32_007919</name>
</gene>
<dbReference type="InterPro" id="IPR036812">
    <property type="entry name" value="NAD(P)_OxRdtase_dom_sf"/>
</dbReference>
<dbReference type="GO" id="GO:0016616">
    <property type="term" value="F:oxidoreductase activity, acting on the CH-OH group of donors, NAD or NADP as acceptor"/>
    <property type="evidence" value="ECO:0007669"/>
    <property type="project" value="UniProtKB-ARBA"/>
</dbReference>
<comment type="similarity">
    <text evidence="1">Belongs to the aldo/keto reductase family.</text>
</comment>
<dbReference type="Gene3D" id="3.20.20.100">
    <property type="entry name" value="NADP-dependent oxidoreductase domain"/>
    <property type="match status" value="1"/>
</dbReference>
<keyword evidence="6" id="KW-1185">Reference proteome</keyword>
<keyword evidence="3" id="KW-0560">Oxidoreductase</keyword>
<comment type="caution">
    <text evidence="5">The sequence shown here is derived from an EMBL/GenBank/DDBJ whole genome shotgun (WGS) entry which is preliminary data.</text>
</comment>
<accession>A0AAN8FBT5</accession>
<dbReference type="EMBL" id="WIXE01018180">
    <property type="protein sequence ID" value="KAK5971142.1"/>
    <property type="molecule type" value="Genomic_DNA"/>
</dbReference>
<reference evidence="5 6" key="1">
    <citation type="submission" date="2019-10" db="EMBL/GenBank/DDBJ databases">
        <title>Assembly and Annotation for the nematode Trichostrongylus colubriformis.</title>
        <authorList>
            <person name="Martin J."/>
        </authorList>
    </citation>
    <scope>NUCLEOTIDE SEQUENCE [LARGE SCALE GENOMIC DNA]</scope>
    <source>
        <strain evidence="5">G859</strain>
        <tissue evidence="5">Whole worm</tissue>
    </source>
</reference>
<dbReference type="InterPro" id="IPR020471">
    <property type="entry name" value="AKR"/>
</dbReference>
<protein>
    <recommendedName>
        <fullName evidence="4">NADP-dependent oxidoreductase domain-containing protein</fullName>
    </recommendedName>
</protein>
<evidence type="ECO:0000256" key="3">
    <source>
        <dbReference type="ARBA" id="ARBA00023002"/>
    </source>
</evidence>
<evidence type="ECO:0000259" key="4">
    <source>
        <dbReference type="Pfam" id="PF00248"/>
    </source>
</evidence>
<evidence type="ECO:0000256" key="2">
    <source>
        <dbReference type="ARBA" id="ARBA00022857"/>
    </source>
</evidence>
<sequence length="113" mass="12741">KNSKTFQPQLIPLVYPVRPRVQAFASLARMAPQLVQEPLIVSTAKKHNTDVPTILLAWAHCQGIGIIPKSTFENELKSNIEMLKLVLSQEEIEAISKLNLNKNYIDCRGWCVT</sequence>
<evidence type="ECO:0000313" key="6">
    <source>
        <dbReference type="Proteomes" id="UP001331761"/>
    </source>
</evidence>
<dbReference type="Proteomes" id="UP001331761">
    <property type="component" value="Unassembled WGS sequence"/>
</dbReference>
<dbReference type="SUPFAM" id="SSF51430">
    <property type="entry name" value="NAD(P)-linked oxidoreductase"/>
    <property type="match status" value="1"/>
</dbReference>
<name>A0AAN8FBT5_TRICO</name>
<dbReference type="InterPro" id="IPR023210">
    <property type="entry name" value="NADP_OxRdtase_dom"/>
</dbReference>
<proteinExistence type="inferred from homology"/>
<dbReference type="PANTHER" id="PTHR43827">
    <property type="entry name" value="2,5-DIKETO-D-GLUCONIC ACID REDUCTASE"/>
    <property type="match status" value="1"/>
</dbReference>
<dbReference type="Pfam" id="PF00248">
    <property type="entry name" value="Aldo_ket_red"/>
    <property type="match status" value="1"/>
</dbReference>
<dbReference type="AlphaFoldDB" id="A0AAN8FBT5"/>
<organism evidence="5 6">
    <name type="scientific">Trichostrongylus colubriformis</name>
    <name type="common">Black scour worm</name>
    <dbReference type="NCBI Taxonomy" id="6319"/>
    <lineage>
        <taxon>Eukaryota</taxon>
        <taxon>Metazoa</taxon>
        <taxon>Ecdysozoa</taxon>
        <taxon>Nematoda</taxon>
        <taxon>Chromadorea</taxon>
        <taxon>Rhabditida</taxon>
        <taxon>Rhabditina</taxon>
        <taxon>Rhabditomorpha</taxon>
        <taxon>Strongyloidea</taxon>
        <taxon>Trichostrongylidae</taxon>
        <taxon>Trichostrongylus</taxon>
    </lineage>
</organism>
<feature type="domain" description="NADP-dependent oxidoreductase" evidence="4">
    <location>
        <begin position="40"/>
        <end position="99"/>
    </location>
</feature>
<feature type="non-terminal residue" evidence="5">
    <location>
        <position position="1"/>
    </location>
</feature>
<keyword evidence="2" id="KW-0521">NADP</keyword>
<dbReference type="PANTHER" id="PTHR43827:SF3">
    <property type="entry name" value="NADP-DEPENDENT OXIDOREDUCTASE DOMAIN-CONTAINING PROTEIN"/>
    <property type="match status" value="1"/>
</dbReference>